<dbReference type="Proteomes" id="UP000263489">
    <property type="component" value="Unassembled WGS sequence"/>
</dbReference>
<dbReference type="GO" id="GO:0004300">
    <property type="term" value="F:enoyl-CoA hydratase activity"/>
    <property type="evidence" value="ECO:0007669"/>
    <property type="project" value="UniProtKB-EC"/>
</dbReference>
<evidence type="ECO:0000256" key="1">
    <source>
        <dbReference type="ARBA" id="ARBA00005254"/>
    </source>
</evidence>
<dbReference type="AlphaFoldDB" id="A0A352ISQ5"/>
<dbReference type="SUPFAM" id="SSF52096">
    <property type="entry name" value="ClpP/crotonase"/>
    <property type="match status" value="1"/>
</dbReference>
<accession>A0A352ISQ5</accession>
<evidence type="ECO:0000313" key="3">
    <source>
        <dbReference type="Proteomes" id="UP000263489"/>
    </source>
</evidence>
<organism evidence="2 3">
    <name type="scientific">Marinobacter adhaerens</name>
    <dbReference type="NCBI Taxonomy" id="1033846"/>
    <lineage>
        <taxon>Bacteria</taxon>
        <taxon>Pseudomonadati</taxon>
        <taxon>Pseudomonadota</taxon>
        <taxon>Gammaproteobacteria</taxon>
        <taxon>Pseudomonadales</taxon>
        <taxon>Marinobacteraceae</taxon>
        <taxon>Marinobacter</taxon>
    </lineage>
</organism>
<dbReference type="Gene3D" id="1.10.12.10">
    <property type="entry name" value="Lyase 2-enoyl-coa Hydratase, Chain A, domain 2"/>
    <property type="match status" value="1"/>
</dbReference>
<dbReference type="InterPro" id="IPR001753">
    <property type="entry name" value="Enoyl-CoA_hydra/iso"/>
</dbReference>
<dbReference type="EC" id="4.2.1.17" evidence="2"/>
<sequence>LTGDEWTADQAYQWGLIQELVEPGEQFNVALEIAEKIARAAPLGVQGSLKSSKIAVSEGQEAAKQRLFPDLQPVMASEDVKEGIQSFLERREAAFKGK</sequence>
<comment type="caution">
    <text evidence="2">The sequence shown here is derived from an EMBL/GenBank/DDBJ whole genome shotgun (WGS) entry which is preliminary data.</text>
</comment>
<dbReference type="InterPro" id="IPR014748">
    <property type="entry name" value="Enoyl-CoA_hydra_C"/>
</dbReference>
<feature type="non-terminal residue" evidence="2">
    <location>
        <position position="1"/>
    </location>
</feature>
<dbReference type="InterPro" id="IPR029045">
    <property type="entry name" value="ClpP/crotonase-like_dom_sf"/>
</dbReference>
<reference evidence="2 3" key="1">
    <citation type="journal article" date="2018" name="Nat. Biotechnol.">
        <title>A standardized bacterial taxonomy based on genome phylogeny substantially revises the tree of life.</title>
        <authorList>
            <person name="Parks D.H."/>
            <person name="Chuvochina M."/>
            <person name="Waite D.W."/>
            <person name="Rinke C."/>
            <person name="Skarshewski A."/>
            <person name="Chaumeil P.A."/>
            <person name="Hugenholtz P."/>
        </authorList>
    </citation>
    <scope>NUCLEOTIDE SEQUENCE [LARGE SCALE GENOMIC DNA]</scope>
    <source>
        <strain evidence="2">UBA9380</strain>
    </source>
</reference>
<gene>
    <name evidence="2" type="ORF">DC045_09255</name>
</gene>
<dbReference type="Pfam" id="PF00378">
    <property type="entry name" value="ECH_1"/>
    <property type="match status" value="1"/>
</dbReference>
<protein>
    <submittedName>
        <fullName evidence="2">Enoyl-CoA hydratase</fullName>
        <ecNumber evidence="2">4.2.1.17</ecNumber>
    </submittedName>
</protein>
<comment type="similarity">
    <text evidence="1">Belongs to the enoyl-CoA hydratase/isomerase family.</text>
</comment>
<dbReference type="EMBL" id="DNNA01000150">
    <property type="protein sequence ID" value="HBC34488.1"/>
    <property type="molecule type" value="Genomic_DNA"/>
</dbReference>
<proteinExistence type="inferred from homology"/>
<evidence type="ECO:0000313" key="2">
    <source>
        <dbReference type="EMBL" id="HBC34488.1"/>
    </source>
</evidence>
<name>A0A352ISQ5_9GAMM</name>
<keyword evidence="2" id="KW-0456">Lyase</keyword>
<dbReference type="Gene3D" id="3.90.226.10">
    <property type="entry name" value="2-enoyl-CoA Hydratase, Chain A, domain 1"/>
    <property type="match status" value="1"/>
</dbReference>